<comment type="caution">
    <text evidence="3">The sequence shown here is derived from an EMBL/GenBank/DDBJ whole genome shotgun (WGS) entry which is preliminary data.</text>
</comment>
<dbReference type="Proteomes" id="UP000238479">
    <property type="component" value="Chromosome 2"/>
</dbReference>
<name>A0A2P6S5E8_ROSCH</name>
<dbReference type="Gene3D" id="3.40.50.720">
    <property type="entry name" value="NAD(P)-binding Rossmann-like Domain"/>
    <property type="match status" value="1"/>
</dbReference>
<evidence type="ECO:0000313" key="4">
    <source>
        <dbReference type="Proteomes" id="UP000238479"/>
    </source>
</evidence>
<dbReference type="EMBL" id="PDCK01000040">
    <property type="protein sequence ID" value="PRQ53894.1"/>
    <property type="molecule type" value="Genomic_DNA"/>
</dbReference>
<dbReference type="STRING" id="74649.A0A2P6S5E8"/>
<dbReference type="PANTHER" id="PTHR44573:SF3">
    <property type="entry name" value="CYTOSOLIC ALKENAL_ONE OXIDOREDUCTASE"/>
    <property type="match status" value="1"/>
</dbReference>
<gene>
    <name evidence="3" type="ORF">RchiOBHm_Chr2g0171531</name>
</gene>
<proteinExistence type="inferred from homology"/>
<sequence>MPPAFRFVLTPTGSILEKLKPYSGSRKVKPVLDPTGPYHFYKVVEALGYLETSRATGKVVVYPIP</sequence>
<dbReference type="Gene3D" id="3.90.180.10">
    <property type="entry name" value="Medium-chain alcohol dehydrogenases, catalytic domain"/>
    <property type="match status" value="1"/>
</dbReference>
<dbReference type="Pfam" id="PF13602">
    <property type="entry name" value="ADH_zinc_N_2"/>
    <property type="match status" value="1"/>
</dbReference>
<protein>
    <submittedName>
        <fullName evidence="3">Putative 2-methylene-furan-3-one reductase</fullName>
        <ecNumber evidence="3">1.3.1.105</ecNumber>
    </submittedName>
</protein>
<evidence type="ECO:0000256" key="2">
    <source>
        <dbReference type="ARBA" id="ARBA00023002"/>
    </source>
</evidence>
<keyword evidence="2 3" id="KW-0560">Oxidoreductase</keyword>
<dbReference type="GO" id="GO:0102978">
    <property type="term" value="F:furaneol oxidoreductase activity"/>
    <property type="evidence" value="ECO:0007669"/>
    <property type="project" value="UniProtKB-EC"/>
</dbReference>
<reference evidence="3 4" key="1">
    <citation type="journal article" date="2018" name="Nat. Genet.">
        <title>The Rosa genome provides new insights in the design of modern roses.</title>
        <authorList>
            <person name="Bendahmane M."/>
        </authorList>
    </citation>
    <scope>NUCLEOTIDE SEQUENCE [LARGE SCALE GENOMIC DNA]</scope>
    <source>
        <strain evidence="4">cv. Old Blush</strain>
    </source>
</reference>
<keyword evidence="4" id="KW-1185">Reference proteome</keyword>
<dbReference type="InterPro" id="IPR044626">
    <property type="entry name" value="AOR-like"/>
</dbReference>
<dbReference type="PANTHER" id="PTHR44573">
    <property type="entry name" value="NADPH-DEPENDENT ALKENAL/ONE OXIDOREDUCTASE, CHLOROPLASTIC"/>
    <property type="match status" value="1"/>
</dbReference>
<dbReference type="OMA" id="GPYHFYK"/>
<comment type="similarity">
    <text evidence="1">Belongs to the zinc-containing alcohol dehydrogenase family. Quinone oxidoreductase subfamily.</text>
</comment>
<evidence type="ECO:0000256" key="1">
    <source>
        <dbReference type="ARBA" id="ARBA00010371"/>
    </source>
</evidence>
<dbReference type="Gramene" id="PRQ53894">
    <property type="protein sequence ID" value="PRQ53894"/>
    <property type="gene ID" value="RchiOBHm_Chr2g0171531"/>
</dbReference>
<dbReference type="AlphaFoldDB" id="A0A2P6S5E8"/>
<accession>A0A2P6S5E8</accession>
<organism evidence="3 4">
    <name type="scientific">Rosa chinensis</name>
    <name type="common">China rose</name>
    <dbReference type="NCBI Taxonomy" id="74649"/>
    <lineage>
        <taxon>Eukaryota</taxon>
        <taxon>Viridiplantae</taxon>
        <taxon>Streptophyta</taxon>
        <taxon>Embryophyta</taxon>
        <taxon>Tracheophyta</taxon>
        <taxon>Spermatophyta</taxon>
        <taxon>Magnoliopsida</taxon>
        <taxon>eudicotyledons</taxon>
        <taxon>Gunneridae</taxon>
        <taxon>Pentapetalae</taxon>
        <taxon>rosids</taxon>
        <taxon>fabids</taxon>
        <taxon>Rosales</taxon>
        <taxon>Rosaceae</taxon>
        <taxon>Rosoideae</taxon>
        <taxon>Rosoideae incertae sedis</taxon>
        <taxon>Rosa</taxon>
    </lineage>
</organism>
<evidence type="ECO:0000313" key="3">
    <source>
        <dbReference type="EMBL" id="PRQ53894.1"/>
    </source>
</evidence>
<dbReference type="EC" id="1.3.1.105" evidence="3"/>